<dbReference type="Gene3D" id="2.60.200.20">
    <property type="match status" value="2"/>
</dbReference>
<feature type="domain" description="FHA" evidence="3">
    <location>
        <begin position="23"/>
        <end position="73"/>
    </location>
</feature>
<keyword evidence="5" id="KW-1185">Reference proteome</keyword>
<dbReference type="SUPFAM" id="SSF48452">
    <property type="entry name" value="TPR-like"/>
    <property type="match status" value="1"/>
</dbReference>
<dbReference type="KEGG" id="bbae:FRD01_17715"/>
<dbReference type="AlphaFoldDB" id="A0A5B8XT15"/>
<feature type="region of interest" description="Disordered" evidence="2">
    <location>
        <begin position="477"/>
        <end position="505"/>
    </location>
</feature>
<name>A0A5B8XT15_9DELT</name>
<gene>
    <name evidence="4" type="ORF">FRD01_17715</name>
</gene>
<accession>A0A5B8XT15</accession>
<evidence type="ECO:0000313" key="4">
    <source>
        <dbReference type="EMBL" id="QED29042.1"/>
    </source>
</evidence>
<dbReference type="SMART" id="SM00240">
    <property type="entry name" value="FHA"/>
    <property type="match status" value="2"/>
</dbReference>
<evidence type="ECO:0000313" key="5">
    <source>
        <dbReference type="Proteomes" id="UP000321595"/>
    </source>
</evidence>
<feature type="repeat" description="TPR" evidence="1">
    <location>
        <begin position="534"/>
        <end position="567"/>
    </location>
</feature>
<dbReference type="InterPro" id="IPR000253">
    <property type="entry name" value="FHA_dom"/>
</dbReference>
<dbReference type="OrthoDB" id="5486376at2"/>
<dbReference type="Proteomes" id="UP000321595">
    <property type="component" value="Chromosome"/>
</dbReference>
<dbReference type="InterPro" id="IPR019734">
    <property type="entry name" value="TPR_rpt"/>
</dbReference>
<evidence type="ECO:0000259" key="3">
    <source>
        <dbReference type="PROSITE" id="PS50006"/>
    </source>
</evidence>
<dbReference type="InterPro" id="IPR011990">
    <property type="entry name" value="TPR-like_helical_dom_sf"/>
</dbReference>
<sequence>MFKLVIEDDEGNKTVVPVIRDEISIGRQEGNTIRLTERNVSRRHAKLVRASDNSIVVEELSARYGIRKNGEKIAGKADFAIGDVFLIGDYRLTLQGDAPPEAKPELPKFNGAPPPASFPKPSGGGFSNQPTQITRTEDLEKRASQGTEIIPAAPAKIVVVSSNFAGQEFPLTNKEMVIGRGDECDIIVDHRSVSQSHAKIVRETSGTYKIVDLNSKNGIKVSGEEYKAVHLKRGDIIELGHVKFRFVEPNENYVFTPQAVIPDDDDIAPPKGGNKNLLIGVLGFAVIGALAVAGYALTQMNSTKSEGEEPVAVQAEPAAEDAPKSSVQPQLDKAVEELNQGNADRSIAILELARDTLSPSPEEKTKISDLLSQARREKPLEEALKESRASFEDKRYVDALKRLKSIPPEDSIIYGLLKEEGLVEKSIEQVLAQAEAAHEEGDSEEAMGLVEEVLLFDSENQAAAALRSKIEAAEPAEPVAVAQKSSPSNAVKRPPVKKGMTPEERDARIERAQEAFKGGDWQAVIDECKPIKNARCYRLMGVAYSKIGDKEKTCEYFEKAGTKHPDCP</sequence>
<reference evidence="4 5" key="1">
    <citation type="submission" date="2019-08" db="EMBL/GenBank/DDBJ databases">
        <authorList>
            <person name="Liang Q."/>
        </authorList>
    </citation>
    <scope>NUCLEOTIDE SEQUENCE [LARGE SCALE GENOMIC DNA]</scope>
    <source>
        <strain evidence="4 5">V1718</strain>
    </source>
</reference>
<feature type="domain" description="FHA" evidence="3">
    <location>
        <begin position="176"/>
        <end position="226"/>
    </location>
</feature>
<dbReference type="PROSITE" id="PS50005">
    <property type="entry name" value="TPR"/>
    <property type="match status" value="1"/>
</dbReference>
<dbReference type="SUPFAM" id="SSF49879">
    <property type="entry name" value="SMAD/FHA domain"/>
    <property type="match status" value="2"/>
</dbReference>
<proteinExistence type="predicted"/>
<organism evidence="4 5">
    <name type="scientific">Microvenator marinus</name>
    <dbReference type="NCBI Taxonomy" id="2600177"/>
    <lineage>
        <taxon>Bacteria</taxon>
        <taxon>Deltaproteobacteria</taxon>
        <taxon>Bradymonadales</taxon>
        <taxon>Microvenatoraceae</taxon>
        <taxon>Microvenator</taxon>
    </lineage>
</organism>
<dbReference type="Gene3D" id="1.25.40.10">
    <property type="entry name" value="Tetratricopeptide repeat domain"/>
    <property type="match status" value="1"/>
</dbReference>
<dbReference type="InterPro" id="IPR008984">
    <property type="entry name" value="SMAD_FHA_dom_sf"/>
</dbReference>
<evidence type="ECO:0000256" key="2">
    <source>
        <dbReference type="SAM" id="MobiDB-lite"/>
    </source>
</evidence>
<feature type="region of interest" description="Disordered" evidence="2">
    <location>
        <begin position="307"/>
        <end position="327"/>
    </location>
</feature>
<dbReference type="PROSITE" id="PS50006">
    <property type="entry name" value="FHA_DOMAIN"/>
    <property type="match status" value="2"/>
</dbReference>
<feature type="region of interest" description="Disordered" evidence="2">
    <location>
        <begin position="98"/>
        <end position="131"/>
    </location>
</feature>
<dbReference type="RefSeq" id="WP_146962004.1">
    <property type="nucleotide sequence ID" value="NZ_CP042467.1"/>
</dbReference>
<evidence type="ECO:0000256" key="1">
    <source>
        <dbReference type="PROSITE-ProRule" id="PRU00339"/>
    </source>
</evidence>
<dbReference type="EMBL" id="CP042467">
    <property type="protein sequence ID" value="QED29042.1"/>
    <property type="molecule type" value="Genomic_DNA"/>
</dbReference>
<dbReference type="PANTHER" id="PTHR23308">
    <property type="entry name" value="NUCLEAR INHIBITOR OF PROTEIN PHOSPHATASE-1"/>
    <property type="match status" value="1"/>
</dbReference>
<dbReference type="InterPro" id="IPR050923">
    <property type="entry name" value="Cell_Proc_Reg/RNA_Proc"/>
</dbReference>
<protein>
    <submittedName>
        <fullName evidence="4">FHA domain-containing protein</fullName>
    </submittedName>
</protein>
<dbReference type="CDD" id="cd00060">
    <property type="entry name" value="FHA"/>
    <property type="match status" value="2"/>
</dbReference>
<keyword evidence="1" id="KW-0802">TPR repeat</keyword>
<dbReference type="Pfam" id="PF00498">
    <property type="entry name" value="FHA"/>
    <property type="match status" value="2"/>
</dbReference>